<evidence type="ECO:0000313" key="4">
    <source>
        <dbReference type="EMBL" id="WRQ86557.1"/>
    </source>
</evidence>
<organism evidence="4 5">
    <name type="scientific">Actomonas aquatica</name>
    <dbReference type="NCBI Taxonomy" id="2866162"/>
    <lineage>
        <taxon>Bacteria</taxon>
        <taxon>Pseudomonadati</taxon>
        <taxon>Verrucomicrobiota</taxon>
        <taxon>Opitutia</taxon>
        <taxon>Opitutales</taxon>
        <taxon>Opitutaceae</taxon>
        <taxon>Actomonas</taxon>
    </lineage>
</organism>
<dbReference type="Proteomes" id="UP000738431">
    <property type="component" value="Chromosome"/>
</dbReference>
<dbReference type="PANTHER" id="PTHR30469">
    <property type="entry name" value="MULTIDRUG RESISTANCE PROTEIN MDTA"/>
    <property type="match status" value="1"/>
</dbReference>
<keyword evidence="5" id="KW-1185">Reference proteome</keyword>
<evidence type="ECO:0000256" key="1">
    <source>
        <dbReference type="ARBA" id="ARBA00009477"/>
    </source>
</evidence>
<sequence length="397" mass="42395">MKLSPHRRRSLALFGAIFALLGAFFYAALRTGPLAAVPVVTAAVTEQSVQPTLFGIATVEARLRHKIGPTLPGRVLHLTVDVGDLVHAGQVLGEMDPVGFNHRVNAQEALLARAHSALAETEARIAEASARQDFAELQLRRQRALFATQTVSQEDLDTAEQASRIAAAAVASARAQQAVARDEIARVTADLAVLRQQQADLRFVAPVDGLVIARHVEAGTTVVAGQPVIELIDPQSLWMNVRFDQSLAAGLHPGLPAQIVLHSQTRRVLTGRVLRVEPVADTITEEVLAKVVFDAPPHPLPPLGELGEVTVTLPALPAAPVVSHAALRRHGGHLGVWQWEDGALAFIPVRTGGHDLDGQTVLLNGPTPGRLVVTYSQSPLDTRSRVQVVSTLVASRP</sequence>
<dbReference type="Gene3D" id="1.10.287.470">
    <property type="entry name" value="Helix hairpin bin"/>
    <property type="match status" value="1"/>
</dbReference>
<accession>A0ABZ1C5D1</accession>
<dbReference type="InterPro" id="IPR006143">
    <property type="entry name" value="RND_pump_MFP"/>
</dbReference>
<protein>
    <submittedName>
        <fullName evidence="4">Efflux RND transporter periplasmic adaptor subunit</fullName>
    </submittedName>
</protein>
<keyword evidence="2" id="KW-0175">Coiled coil</keyword>
<feature type="coiled-coil region" evidence="2">
    <location>
        <begin position="111"/>
        <end position="138"/>
    </location>
</feature>
<dbReference type="EMBL" id="CP139781">
    <property type="protein sequence ID" value="WRQ86557.1"/>
    <property type="molecule type" value="Genomic_DNA"/>
</dbReference>
<reference evidence="4 5" key="1">
    <citation type="submission" date="2023-12" db="EMBL/GenBank/DDBJ databases">
        <title>Description of an unclassified Opitutus bacterium of Verrucomicrobiota.</title>
        <authorList>
            <person name="Zhang D.-F."/>
        </authorList>
    </citation>
    <scope>NUCLEOTIDE SEQUENCE [LARGE SCALE GENOMIC DNA]</scope>
    <source>
        <strain evidence="4 5">WL0086</strain>
    </source>
</reference>
<dbReference type="RefSeq" id="WP_221033018.1">
    <property type="nucleotide sequence ID" value="NZ_CP139781.1"/>
</dbReference>
<evidence type="ECO:0000313" key="5">
    <source>
        <dbReference type="Proteomes" id="UP000738431"/>
    </source>
</evidence>
<dbReference type="InterPro" id="IPR058625">
    <property type="entry name" value="MdtA-like_BSH"/>
</dbReference>
<proteinExistence type="inferred from homology"/>
<evidence type="ECO:0000256" key="2">
    <source>
        <dbReference type="SAM" id="Coils"/>
    </source>
</evidence>
<comment type="similarity">
    <text evidence="1">Belongs to the membrane fusion protein (MFP) (TC 8.A.1) family.</text>
</comment>
<dbReference type="Pfam" id="PF25917">
    <property type="entry name" value="BSH_RND"/>
    <property type="match status" value="1"/>
</dbReference>
<name>A0ABZ1C5D1_9BACT</name>
<dbReference type="SUPFAM" id="SSF111369">
    <property type="entry name" value="HlyD-like secretion proteins"/>
    <property type="match status" value="1"/>
</dbReference>
<dbReference type="NCBIfam" id="TIGR01730">
    <property type="entry name" value="RND_mfp"/>
    <property type="match status" value="1"/>
</dbReference>
<gene>
    <name evidence="4" type="ORF">K1X11_017230</name>
</gene>
<dbReference type="PANTHER" id="PTHR30469:SF15">
    <property type="entry name" value="HLYD FAMILY OF SECRETION PROTEINS"/>
    <property type="match status" value="1"/>
</dbReference>
<evidence type="ECO:0000259" key="3">
    <source>
        <dbReference type="Pfam" id="PF25917"/>
    </source>
</evidence>
<feature type="domain" description="Multidrug resistance protein MdtA-like barrel-sandwich hybrid" evidence="3">
    <location>
        <begin position="66"/>
        <end position="228"/>
    </location>
</feature>
<dbReference type="Gene3D" id="2.40.50.100">
    <property type="match status" value="1"/>
</dbReference>
<dbReference type="Gene3D" id="2.40.30.170">
    <property type="match status" value="1"/>
</dbReference>